<dbReference type="EMBL" id="DF977457">
    <property type="protein sequence ID" value="GAW25759.1"/>
    <property type="molecule type" value="Genomic_DNA"/>
</dbReference>
<keyword evidence="2" id="KW-1185">Reference proteome</keyword>
<name>A0A1S8A6X2_ROSNE</name>
<gene>
    <name evidence="1" type="ORF">SAMD00023353_1202080</name>
</gene>
<accession>A0A1S8A6X2</accession>
<evidence type="ECO:0000313" key="1">
    <source>
        <dbReference type="EMBL" id="GAW25759.1"/>
    </source>
</evidence>
<organism evidence="1">
    <name type="scientific">Rosellinia necatrix</name>
    <name type="common">White root-rot fungus</name>
    <dbReference type="NCBI Taxonomy" id="77044"/>
    <lineage>
        <taxon>Eukaryota</taxon>
        <taxon>Fungi</taxon>
        <taxon>Dikarya</taxon>
        <taxon>Ascomycota</taxon>
        <taxon>Pezizomycotina</taxon>
        <taxon>Sordariomycetes</taxon>
        <taxon>Xylariomycetidae</taxon>
        <taxon>Xylariales</taxon>
        <taxon>Xylariaceae</taxon>
        <taxon>Rosellinia</taxon>
    </lineage>
</organism>
<sequence>MCQGTAVYFIQCGHSSVEWQGCEHRGTDSCRPTRAREAYRDAACGHGWCLCRGDLWNCCGCRGVSKWGECLDCAHVRCWRCPPTLYVGRRVSLAFEDPRETYWRQRYEEQEQASVVESASSC</sequence>
<evidence type="ECO:0000313" key="2">
    <source>
        <dbReference type="Proteomes" id="UP000054516"/>
    </source>
</evidence>
<dbReference type="AlphaFoldDB" id="A0A1S8A6X2"/>
<reference evidence="1" key="1">
    <citation type="submission" date="2016-03" db="EMBL/GenBank/DDBJ databases">
        <title>Draft genome sequence of Rosellinia necatrix.</title>
        <authorList>
            <person name="Kanematsu S."/>
        </authorList>
    </citation>
    <scope>NUCLEOTIDE SEQUENCE [LARGE SCALE GENOMIC DNA]</scope>
    <source>
        <strain evidence="1">W97</strain>
    </source>
</reference>
<protein>
    <submittedName>
        <fullName evidence="1">Uncharacterized protein</fullName>
    </submittedName>
</protein>
<dbReference type="Proteomes" id="UP000054516">
    <property type="component" value="Unassembled WGS sequence"/>
</dbReference>
<dbReference type="OrthoDB" id="4757114at2759"/>
<proteinExistence type="predicted"/>